<evidence type="ECO:0000256" key="6">
    <source>
        <dbReference type="ARBA" id="ARBA00042087"/>
    </source>
</evidence>
<dbReference type="InterPro" id="IPR036291">
    <property type="entry name" value="NAD(P)-bd_dom_sf"/>
</dbReference>
<dbReference type="EC" id="1.1.1.219" evidence="5"/>
<keyword evidence="1" id="KW-0560">Oxidoreductase</keyword>
<evidence type="ECO:0000313" key="11">
    <source>
        <dbReference type="Proteomes" id="UP001465755"/>
    </source>
</evidence>
<keyword evidence="11" id="KW-1185">Reference proteome</keyword>
<comment type="catalytic activity">
    <reaction evidence="8">
        <text>a (2R,3S,4S)-leucoanthocyanidin + NADP(+) = a (2R,3R)-dihydroflavonol + NADPH + H(+)</text>
        <dbReference type="Rhea" id="RHEA:54444"/>
        <dbReference type="ChEBI" id="CHEBI:15378"/>
        <dbReference type="ChEBI" id="CHEBI:57783"/>
        <dbReference type="ChEBI" id="CHEBI:58349"/>
        <dbReference type="ChEBI" id="CHEBI:138176"/>
        <dbReference type="ChEBI" id="CHEBI:138188"/>
        <dbReference type="EC" id="1.1.1.219"/>
    </reaction>
</comment>
<dbReference type="GO" id="GO:0045552">
    <property type="term" value="F:dihydroflavanol 4-reductase activity"/>
    <property type="evidence" value="ECO:0007669"/>
    <property type="project" value="UniProtKB-EC"/>
</dbReference>
<gene>
    <name evidence="10" type="ORF">WJX73_008070</name>
</gene>
<evidence type="ECO:0000256" key="8">
    <source>
        <dbReference type="ARBA" id="ARBA00049132"/>
    </source>
</evidence>
<dbReference type="Pfam" id="PF01370">
    <property type="entry name" value="Epimerase"/>
    <property type="match status" value="1"/>
</dbReference>
<reference evidence="10 11" key="1">
    <citation type="journal article" date="2024" name="Nat. Commun.">
        <title>Phylogenomics reveals the evolutionary origins of lichenization in chlorophyte algae.</title>
        <authorList>
            <person name="Puginier C."/>
            <person name="Libourel C."/>
            <person name="Otte J."/>
            <person name="Skaloud P."/>
            <person name="Haon M."/>
            <person name="Grisel S."/>
            <person name="Petersen M."/>
            <person name="Berrin J.G."/>
            <person name="Delaux P.M."/>
            <person name="Dal Grande F."/>
            <person name="Keller J."/>
        </authorList>
    </citation>
    <scope>NUCLEOTIDE SEQUENCE [LARGE SCALE GENOMIC DNA]</scope>
    <source>
        <strain evidence="10 11">SAG 2036</strain>
    </source>
</reference>
<dbReference type="InterPro" id="IPR001509">
    <property type="entry name" value="Epimerase_deHydtase"/>
</dbReference>
<proteinExistence type="inferred from homology"/>
<evidence type="ECO:0000256" key="3">
    <source>
        <dbReference type="ARBA" id="ARBA00023445"/>
    </source>
</evidence>
<dbReference type="PANTHER" id="PTHR10366:SF564">
    <property type="entry name" value="STEROL-4-ALPHA-CARBOXYLATE 3-DEHYDROGENASE, DECARBOXYLATING"/>
    <property type="match status" value="1"/>
</dbReference>
<dbReference type="PANTHER" id="PTHR10366">
    <property type="entry name" value="NAD DEPENDENT EPIMERASE/DEHYDRATASE"/>
    <property type="match status" value="1"/>
</dbReference>
<protein>
    <recommendedName>
        <fullName evidence="6">Flavanone 4-reductase</fullName>
        <ecNumber evidence="5">1.1.1.219</ecNumber>
        <ecNumber evidence="4">1.1.1.234</ecNumber>
    </recommendedName>
</protein>
<evidence type="ECO:0000256" key="1">
    <source>
        <dbReference type="ARBA" id="ARBA00023002"/>
    </source>
</evidence>
<dbReference type="GO" id="GO:0009813">
    <property type="term" value="P:flavonoid biosynthetic process"/>
    <property type="evidence" value="ECO:0007669"/>
    <property type="project" value="UniProtKB-KW"/>
</dbReference>
<sequence length="326" mass="35659">MTDVARIAVVTGASGFVATELVSQLLHKGYTVRATVRSTKNAEKTAHLEAIGKVFAGKLEFHEADLLKEGSFDEVVKGAYYVFHTASPYQLEIEDPENDLVKPAKEGTLNVLKSVAKSKDTVKRVVLTSSFAAMVKLEKGPKSGKLYTDVDWNDEAKADKATGYYFSKAVAEKLAWDFAKEHGIDLVTINPTGVFGPVISQRSDSTSVKQLKGIIENTSSFIAPWVCDLEDVARAHVLAAETPSAKGRYLVTWPSEINPKQAVEVLSKRFPQYKFPSDADSKPTKEFADVSKLENELGMKITPWQTSFIDMATSLISHGVAKPVKA</sequence>
<dbReference type="SUPFAM" id="SSF51735">
    <property type="entry name" value="NAD(P)-binding Rossmann-fold domains"/>
    <property type="match status" value="1"/>
</dbReference>
<evidence type="ECO:0000313" key="10">
    <source>
        <dbReference type="EMBL" id="KAK9812007.1"/>
    </source>
</evidence>
<comment type="catalytic activity">
    <reaction evidence="7">
        <text>(2S)-flavan-4-ol + NADP(+) = (2S)-flavanone + NADPH + H(+)</text>
        <dbReference type="Rhea" id="RHEA:11228"/>
        <dbReference type="ChEBI" id="CHEBI:15378"/>
        <dbReference type="ChEBI" id="CHEBI:15605"/>
        <dbReference type="ChEBI" id="CHEBI:15606"/>
        <dbReference type="ChEBI" id="CHEBI:57783"/>
        <dbReference type="ChEBI" id="CHEBI:58349"/>
        <dbReference type="EC" id="1.1.1.234"/>
    </reaction>
</comment>
<evidence type="ECO:0000256" key="5">
    <source>
        <dbReference type="ARBA" id="ARBA00039057"/>
    </source>
</evidence>
<dbReference type="EC" id="1.1.1.234" evidence="4"/>
<comment type="similarity">
    <text evidence="3">Belongs to the NAD(P)-dependent epimerase/dehydratase family. Dihydroflavonol-4-reductase subfamily.</text>
</comment>
<name>A0AAW1PVM1_9CHLO</name>
<dbReference type="FunFam" id="3.40.50.720:FF:000085">
    <property type="entry name" value="Dihydroflavonol reductase"/>
    <property type="match status" value="1"/>
</dbReference>
<dbReference type="AlphaFoldDB" id="A0AAW1PVM1"/>
<comment type="caution">
    <text evidence="10">The sequence shown here is derived from an EMBL/GenBank/DDBJ whole genome shotgun (WGS) entry which is preliminary data.</text>
</comment>
<dbReference type="InterPro" id="IPR050425">
    <property type="entry name" value="NAD(P)_dehydrat-like"/>
</dbReference>
<accession>A0AAW1PVM1</accession>
<keyword evidence="2" id="KW-0284">Flavonoid biosynthesis</keyword>
<dbReference type="Gene3D" id="3.40.50.720">
    <property type="entry name" value="NAD(P)-binding Rossmann-like Domain"/>
    <property type="match status" value="1"/>
</dbReference>
<organism evidence="10 11">
    <name type="scientific">Symbiochloris irregularis</name>
    <dbReference type="NCBI Taxonomy" id="706552"/>
    <lineage>
        <taxon>Eukaryota</taxon>
        <taxon>Viridiplantae</taxon>
        <taxon>Chlorophyta</taxon>
        <taxon>core chlorophytes</taxon>
        <taxon>Trebouxiophyceae</taxon>
        <taxon>Trebouxiales</taxon>
        <taxon>Trebouxiaceae</taxon>
        <taxon>Symbiochloris</taxon>
    </lineage>
</organism>
<evidence type="ECO:0000259" key="9">
    <source>
        <dbReference type="Pfam" id="PF01370"/>
    </source>
</evidence>
<dbReference type="GO" id="GO:0047890">
    <property type="term" value="F:flavanone 4-reductase activity"/>
    <property type="evidence" value="ECO:0007669"/>
    <property type="project" value="UniProtKB-EC"/>
</dbReference>
<evidence type="ECO:0000256" key="4">
    <source>
        <dbReference type="ARBA" id="ARBA00039055"/>
    </source>
</evidence>
<dbReference type="EMBL" id="JALJOQ010000010">
    <property type="protein sequence ID" value="KAK9812007.1"/>
    <property type="molecule type" value="Genomic_DNA"/>
</dbReference>
<feature type="domain" description="NAD-dependent epimerase/dehydratase" evidence="9">
    <location>
        <begin position="9"/>
        <end position="246"/>
    </location>
</feature>
<dbReference type="Proteomes" id="UP001465755">
    <property type="component" value="Unassembled WGS sequence"/>
</dbReference>
<evidence type="ECO:0000256" key="2">
    <source>
        <dbReference type="ARBA" id="ARBA00023241"/>
    </source>
</evidence>
<evidence type="ECO:0000256" key="7">
    <source>
        <dbReference type="ARBA" id="ARBA00048870"/>
    </source>
</evidence>